<dbReference type="InterPro" id="IPR004045">
    <property type="entry name" value="Glutathione_S-Trfase_N"/>
</dbReference>
<dbReference type="Pfam" id="PF13417">
    <property type="entry name" value="GST_N_3"/>
    <property type="match status" value="1"/>
</dbReference>
<dbReference type="GO" id="GO:0005737">
    <property type="term" value="C:cytoplasm"/>
    <property type="evidence" value="ECO:0007669"/>
    <property type="project" value="TreeGrafter"/>
</dbReference>
<dbReference type="SFLD" id="SFLDS00019">
    <property type="entry name" value="Glutathione_Transferase_(cytos"/>
    <property type="match status" value="1"/>
</dbReference>
<dbReference type="AlphaFoldDB" id="A0A8J7FFJ2"/>
<name>A0A8J7FFJ2_9GAMM</name>
<evidence type="ECO:0000313" key="3">
    <source>
        <dbReference type="EMBL" id="MBE9396338.1"/>
    </source>
</evidence>
<dbReference type="InterPro" id="IPR050983">
    <property type="entry name" value="GST_Omega/HSP26"/>
</dbReference>
<organism evidence="3 4">
    <name type="scientific">Pontibacterium sinense</name>
    <dbReference type="NCBI Taxonomy" id="2781979"/>
    <lineage>
        <taxon>Bacteria</taxon>
        <taxon>Pseudomonadati</taxon>
        <taxon>Pseudomonadota</taxon>
        <taxon>Gammaproteobacteria</taxon>
        <taxon>Oceanospirillales</taxon>
        <taxon>Oceanospirillaceae</taxon>
        <taxon>Pontibacterium</taxon>
    </lineage>
</organism>
<accession>A0A8J7FFJ2</accession>
<dbReference type="SUPFAM" id="SSF47616">
    <property type="entry name" value="GST C-terminal domain-like"/>
    <property type="match status" value="1"/>
</dbReference>
<dbReference type="Proteomes" id="UP000640333">
    <property type="component" value="Unassembled WGS sequence"/>
</dbReference>
<feature type="domain" description="GST N-terminal" evidence="1">
    <location>
        <begin position="5"/>
        <end position="84"/>
    </location>
</feature>
<proteinExistence type="predicted"/>
<reference evidence="3" key="1">
    <citation type="submission" date="2020-10" db="EMBL/GenBank/DDBJ databases">
        <title>Bacterium isolated from coastal waters sediment.</title>
        <authorList>
            <person name="Chen R.-J."/>
            <person name="Lu D.-C."/>
            <person name="Zhu K.-L."/>
            <person name="Du Z.-J."/>
        </authorList>
    </citation>
    <scope>NUCLEOTIDE SEQUENCE</scope>
    <source>
        <strain evidence="3">N1Y112</strain>
    </source>
</reference>
<dbReference type="EMBL" id="JADEYS010000002">
    <property type="protein sequence ID" value="MBE9396338.1"/>
    <property type="molecule type" value="Genomic_DNA"/>
</dbReference>
<dbReference type="PANTHER" id="PTHR43968:SF6">
    <property type="entry name" value="GLUTATHIONE S-TRANSFERASE OMEGA"/>
    <property type="match status" value="1"/>
</dbReference>
<dbReference type="Pfam" id="PF13410">
    <property type="entry name" value="GST_C_2"/>
    <property type="match status" value="1"/>
</dbReference>
<feature type="domain" description="GST C-terminal" evidence="2">
    <location>
        <begin position="89"/>
        <end position="211"/>
    </location>
</feature>
<dbReference type="InterPro" id="IPR036282">
    <property type="entry name" value="Glutathione-S-Trfase_C_sf"/>
</dbReference>
<dbReference type="InterPro" id="IPR036249">
    <property type="entry name" value="Thioredoxin-like_sf"/>
</dbReference>
<dbReference type="PROSITE" id="PS50405">
    <property type="entry name" value="GST_CTER"/>
    <property type="match status" value="1"/>
</dbReference>
<evidence type="ECO:0000259" key="1">
    <source>
        <dbReference type="PROSITE" id="PS50404"/>
    </source>
</evidence>
<dbReference type="InterPro" id="IPR010987">
    <property type="entry name" value="Glutathione-S-Trfase_C-like"/>
</dbReference>
<protein>
    <submittedName>
        <fullName evidence="3">Glutathione S-transferase</fullName>
    </submittedName>
</protein>
<dbReference type="CDD" id="cd03196">
    <property type="entry name" value="GST_C_5"/>
    <property type="match status" value="1"/>
</dbReference>
<evidence type="ECO:0000259" key="2">
    <source>
        <dbReference type="PROSITE" id="PS50405"/>
    </source>
</evidence>
<comment type="caution">
    <text evidence="3">The sequence shown here is derived from an EMBL/GenBank/DDBJ whole genome shotgun (WGS) entry which is preliminary data.</text>
</comment>
<dbReference type="InterPro" id="IPR040079">
    <property type="entry name" value="Glutathione_S-Trfase"/>
</dbReference>
<gene>
    <name evidence="3" type="ORF">IOQ59_03590</name>
</gene>
<dbReference type="CDD" id="cd03060">
    <property type="entry name" value="GST_N_Omega_like"/>
    <property type="match status" value="1"/>
</dbReference>
<keyword evidence="4" id="KW-1185">Reference proteome</keyword>
<dbReference type="Gene3D" id="1.20.1050.10">
    <property type="match status" value="1"/>
</dbReference>
<sequence>MSARSLPILYSFRRCPYAMRARLGLLAADVRVELREVVLRDKPSEMLIISPKATVPVLQLPDGQVIDESYDIMKWALSNADPFLWLGREGDLTQAIDTLVAINDQDFKPWLDRYKYADRYPEQSQVYYRDQCEMWFRKLDVQLEAHGGYLLAEHFSLADAALLPFVRQCAHVDKHWFDTTPYPALQQWLDQFLESERFQTVMKKYAPWQPENTEIIF</sequence>
<evidence type="ECO:0000313" key="4">
    <source>
        <dbReference type="Proteomes" id="UP000640333"/>
    </source>
</evidence>
<dbReference type="Gene3D" id="3.40.30.10">
    <property type="entry name" value="Glutaredoxin"/>
    <property type="match status" value="1"/>
</dbReference>
<dbReference type="SUPFAM" id="SSF52833">
    <property type="entry name" value="Thioredoxin-like"/>
    <property type="match status" value="1"/>
</dbReference>
<dbReference type="PANTHER" id="PTHR43968">
    <property type="match status" value="1"/>
</dbReference>
<dbReference type="PROSITE" id="PS50404">
    <property type="entry name" value="GST_NTER"/>
    <property type="match status" value="1"/>
</dbReference>